<protein>
    <submittedName>
        <fullName evidence="1">L-asparaginase</fullName>
    </submittedName>
</protein>
<reference evidence="1 2" key="1">
    <citation type="submission" date="2015-07" db="EMBL/GenBank/DDBJ databases">
        <title>High-quality draft genome sequence of Oceanobacillus caeni HM6, a bacillus isolated from a human feces.</title>
        <authorList>
            <person name="Kumar J."/>
            <person name="Verma M.K."/>
            <person name="Pandey R."/>
            <person name="Bhambi M."/>
            <person name="Chauhan N."/>
        </authorList>
    </citation>
    <scope>NUCLEOTIDE SEQUENCE [LARGE SCALE GENOMIC DNA]</scope>
    <source>
        <strain evidence="1 2">HM6</strain>
    </source>
</reference>
<evidence type="ECO:0000313" key="2">
    <source>
        <dbReference type="Proteomes" id="UP000037854"/>
    </source>
</evidence>
<dbReference type="PANTHER" id="PTHR42110">
    <property type="entry name" value="L-ASPARAGINASE, PUTATIVE (AFU_ORTHOLOGUE AFUA_3G11890)-RELATED"/>
    <property type="match status" value="1"/>
</dbReference>
<sequence>MTKPIQVYRGGFLESTHDVHIAIVDTKGNLKYSYGDPSRLTFPRSALKPFQAIPLIESGAAEHFSFTDEEIAVSCASHSGEEIHRSTVLGMMEKINIKESDLYCGPQIPKDIEGYKTVIRNGGDVSPVFNNCSGKHTGMIAASLYLNESPKTYYELSHPLQQRIIDIMADIFDMKREDIEAAIDGCGLPTHYLPLKNFALGFARLARPDQLEDTIHRDALERIRNSMMAHPRLVAGKDRFDTDVMKVLKGKLVSKMGAEGMQGIGLVEEGLGIAIKVDDGNDRGAYVAAMKVLEQLNVLDKKMVETLSKYEKEPIFNTVGEKVGEITAEFTLNKHEG</sequence>
<proteinExistence type="predicted"/>
<comment type="caution">
    <text evidence="1">The sequence shown here is derived from an EMBL/GenBank/DDBJ whole genome shotgun (WGS) entry which is preliminary data.</text>
</comment>
<dbReference type="Proteomes" id="UP000037854">
    <property type="component" value="Unassembled WGS sequence"/>
</dbReference>
<keyword evidence="2" id="KW-1185">Reference proteome</keyword>
<dbReference type="RefSeq" id="WP_060669099.1">
    <property type="nucleotide sequence ID" value="NZ_JARTGE010000104.1"/>
</dbReference>
<dbReference type="Pfam" id="PF06089">
    <property type="entry name" value="Asparaginase_II"/>
    <property type="match status" value="1"/>
</dbReference>
<dbReference type="PANTHER" id="PTHR42110:SF1">
    <property type="entry name" value="L-ASPARAGINASE, PUTATIVE (AFU_ORTHOLOGUE AFUA_3G11890)-RELATED"/>
    <property type="match status" value="1"/>
</dbReference>
<dbReference type="EMBL" id="LGTK01000074">
    <property type="protein sequence ID" value="KPH71447.1"/>
    <property type="molecule type" value="Genomic_DNA"/>
</dbReference>
<evidence type="ECO:0000313" key="1">
    <source>
        <dbReference type="EMBL" id="KPH71447.1"/>
    </source>
</evidence>
<organism evidence="1 2">
    <name type="scientific">Oceanobacillus caeni</name>
    <dbReference type="NCBI Taxonomy" id="405946"/>
    <lineage>
        <taxon>Bacteria</taxon>
        <taxon>Bacillati</taxon>
        <taxon>Bacillota</taxon>
        <taxon>Bacilli</taxon>
        <taxon>Bacillales</taxon>
        <taxon>Bacillaceae</taxon>
        <taxon>Oceanobacillus</taxon>
    </lineage>
</organism>
<accession>A0ABR5MG41</accession>
<dbReference type="InterPro" id="IPR010349">
    <property type="entry name" value="Asparaginase_II"/>
</dbReference>
<name>A0ABR5MG41_9BACI</name>
<gene>
    <name evidence="1" type="ORF">AFL42_15220</name>
</gene>